<feature type="transmembrane region" description="Helical" evidence="2">
    <location>
        <begin position="95"/>
        <end position="119"/>
    </location>
</feature>
<proteinExistence type="predicted"/>
<evidence type="ECO:0000256" key="2">
    <source>
        <dbReference type="SAM" id="Phobius"/>
    </source>
</evidence>
<dbReference type="Proteomes" id="UP000186817">
    <property type="component" value="Unassembled WGS sequence"/>
</dbReference>
<feature type="transmembrane region" description="Helical" evidence="2">
    <location>
        <begin position="131"/>
        <end position="148"/>
    </location>
</feature>
<reference evidence="3 4" key="1">
    <citation type="submission" date="2016-02" db="EMBL/GenBank/DDBJ databases">
        <title>Genome analysis of coral dinoflagellate symbionts highlights evolutionary adaptations to a symbiotic lifestyle.</title>
        <authorList>
            <person name="Aranda M."/>
            <person name="Li Y."/>
            <person name="Liew Y.J."/>
            <person name="Baumgarten S."/>
            <person name="Simakov O."/>
            <person name="Wilson M."/>
            <person name="Piel J."/>
            <person name="Ashoor H."/>
            <person name="Bougouffa S."/>
            <person name="Bajic V.B."/>
            <person name="Ryu T."/>
            <person name="Ravasi T."/>
            <person name="Bayer T."/>
            <person name="Micklem G."/>
            <person name="Kim H."/>
            <person name="Bhak J."/>
            <person name="Lajeunesse T.C."/>
            <person name="Voolstra C.R."/>
        </authorList>
    </citation>
    <scope>NUCLEOTIDE SEQUENCE [LARGE SCALE GENOMIC DNA]</scope>
    <source>
        <strain evidence="3 4">CCMP2467</strain>
    </source>
</reference>
<keyword evidence="2" id="KW-1133">Transmembrane helix</keyword>
<feature type="compositionally biased region" description="Low complexity" evidence="1">
    <location>
        <begin position="501"/>
        <end position="515"/>
    </location>
</feature>
<comment type="caution">
    <text evidence="3">The sequence shown here is derived from an EMBL/GenBank/DDBJ whole genome shotgun (WGS) entry which is preliminary data.</text>
</comment>
<evidence type="ECO:0000313" key="3">
    <source>
        <dbReference type="EMBL" id="OLP95645.1"/>
    </source>
</evidence>
<evidence type="ECO:0000256" key="1">
    <source>
        <dbReference type="SAM" id="MobiDB-lite"/>
    </source>
</evidence>
<protein>
    <recommendedName>
        <fullName evidence="5">Fatty acid desaturase domain-containing protein</fullName>
    </recommendedName>
</protein>
<sequence length="780" mass="86839">MATSAPLLGKAAHSKASIFYGADEYLEELKKKYEHDHEIAALKNALPGEGDPNAAGVAQSNDKMLSVQKNDENRSLKTNRLFPTPNKPDPMPQNLAFLFTKITWNVLTAIFCTQVLMVIGYCAALATFPDYWWTCTLCFGLPFSYIAIQNIYIDHDVMHGATFPVYEWQRFLTHPFADFVSLPWEEFVLEHNRHHASTVDLLIQGEFGWDPEEFHYALQQWAGPWSSNWYKYLLTVPFIPVIHFFGLNDTGSLFALEWWMHFPDEGAGGKCNKELPGSIRLVADQSYRFWSKWIPRRIKHNAFVLSLWACIWLLGTYPLGRPLSEGWRFMFTVSFFARIGYSAAWMFITNFTHSLPWNEFLAQDPGRTWPVLHNVMAMVLGGKHRWNEMLFHDATQLFWNLTVGYTGHLASAFAVKASVHDAAAEVLHRGLWKPNGDEETQMQKTQKKRSMMMQQGKCEVSGEAQRPQLLGCVRLGYSGGGTGGSSSRHALKAKPSLTGNQDSSSPALSPSSQALGVGVTGQSGRSIPVMPSAGPQYRDAEMQSEKWSTDFGRIVGSPKGGARVASFVRLNGFLLRTHITSLLSALAEDGWLEAWEKERLCSSARDAESRWAQSFLQIYMRFVETDDVATFVAGLKAQERRVMTRCRSARGGGALADVVGLRCVLLLLPLLFTRSLAGFPASKNSIKLAASTGTLSPQNLAEPAEVDLLEDADSPKEVPFALPRVQAAAPEKLDSEVGVLPLLASDRTWTVISFVVGYAIVQYFLSFSDKASGCEAVKTD</sequence>
<dbReference type="EMBL" id="LSRX01000496">
    <property type="protein sequence ID" value="OLP95645.1"/>
    <property type="molecule type" value="Genomic_DNA"/>
</dbReference>
<feature type="transmembrane region" description="Helical" evidence="2">
    <location>
        <begin position="651"/>
        <end position="672"/>
    </location>
</feature>
<dbReference type="AlphaFoldDB" id="A0A1Q9DKD8"/>
<accession>A0A1Q9DKD8</accession>
<keyword evidence="2" id="KW-0812">Transmembrane</keyword>
<feature type="transmembrane region" description="Helical" evidence="2">
    <location>
        <begin position="302"/>
        <end position="320"/>
    </location>
</feature>
<evidence type="ECO:0000313" key="4">
    <source>
        <dbReference type="Proteomes" id="UP000186817"/>
    </source>
</evidence>
<gene>
    <name evidence="3" type="ORF">AK812_SmicGene22216</name>
</gene>
<organism evidence="3 4">
    <name type="scientific">Symbiodinium microadriaticum</name>
    <name type="common">Dinoflagellate</name>
    <name type="synonym">Zooxanthella microadriatica</name>
    <dbReference type="NCBI Taxonomy" id="2951"/>
    <lineage>
        <taxon>Eukaryota</taxon>
        <taxon>Sar</taxon>
        <taxon>Alveolata</taxon>
        <taxon>Dinophyceae</taxon>
        <taxon>Suessiales</taxon>
        <taxon>Symbiodiniaceae</taxon>
        <taxon>Symbiodinium</taxon>
    </lineage>
</organism>
<keyword evidence="4" id="KW-1185">Reference proteome</keyword>
<keyword evidence="2" id="KW-0472">Membrane</keyword>
<dbReference type="OrthoDB" id="420051at2759"/>
<feature type="region of interest" description="Disordered" evidence="1">
    <location>
        <begin position="481"/>
        <end position="542"/>
    </location>
</feature>
<feature type="transmembrane region" description="Helical" evidence="2">
    <location>
        <begin position="326"/>
        <end position="348"/>
    </location>
</feature>
<feature type="transmembrane region" description="Helical" evidence="2">
    <location>
        <begin position="748"/>
        <end position="765"/>
    </location>
</feature>
<evidence type="ECO:0008006" key="5">
    <source>
        <dbReference type="Google" id="ProtNLM"/>
    </source>
</evidence>
<name>A0A1Q9DKD8_SYMMI</name>